<keyword evidence="2" id="KW-0812">Transmembrane</keyword>
<dbReference type="AlphaFoldDB" id="A0A9W9YHZ4"/>
<comment type="subcellular location">
    <subcellularLocation>
        <location evidence="1">Membrane</location>
    </subcellularLocation>
</comment>
<feature type="chain" id="PRO_5040890133" description="Receptor ligand binding region domain-containing protein" evidence="5">
    <location>
        <begin position="20"/>
        <end position="325"/>
    </location>
</feature>
<proteinExistence type="predicted"/>
<evidence type="ECO:0000256" key="2">
    <source>
        <dbReference type="ARBA" id="ARBA00022692"/>
    </source>
</evidence>
<sequence>MYIYFALIIIASFVQRVYTTSRIFTCGFVNGYSAEYDVVNSIVNNASNLSLVVLKEFNITETKDLFNLASAFRDQNVITLIEGSHTKTSACALSTVTGIPLIRLHGDSRPFDQCEKAIQMSAGYRDYAHATLDILNTFGWKNIIVVFDESRVHEAGHFHAISRSSELIMHFVQLSKQGENEDATAPIVKAFEQMQQFEAEIILLYIEKKNVELMLQQKRCQHRIIYKWVLQGQMPLKLSSYKNVVISLDISYTHNNSASDKIKNAFGSNYSNTNKEQLALAYDAVQVINQAVNKEPCFSINGSVITPEDTDAMLTCMRKVNTNIF</sequence>
<keyword evidence="5" id="KW-0732">Signal</keyword>
<accession>A0A9W9YHZ4</accession>
<protein>
    <recommendedName>
        <fullName evidence="6">Receptor ligand binding region domain-containing protein</fullName>
    </recommendedName>
</protein>
<keyword evidence="3" id="KW-1133">Transmembrane helix</keyword>
<evidence type="ECO:0000256" key="3">
    <source>
        <dbReference type="ARBA" id="ARBA00022989"/>
    </source>
</evidence>
<evidence type="ECO:0000259" key="6">
    <source>
        <dbReference type="Pfam" id="PF01094"/>
    </source>
</evidence>
<keyword evidence="4" id="KW-0472">Membrane</keyword>
<feature type="domain" description="Receptor ligand binding region" evidence="6">
    <location>
        <begin position="118"/>
        <end position="321"/>
    </location>
</feature>
<evidence type="ECO:0000256" key="1">
    <source>
        <dbReference type="ARBA" id="ARBA00004370"/>
    </source>
</evidence>
<dbReference type="EMBL" id="MU827780">
    <property type="protein sequence ID" value="KAJ7337783.1"/>
    <property type="molecule type" value="Genomic_DNA"/>
</dbReference>
<name>A0A9W9YHZ4_9CNID</name>
<dbReference type="GO" id="GO:0016020">
    <property type="term" value="C:membrane"/>
    <property type="evidence" value="ECO:0007669"/>
    <property type="project" value="UniProtKB-SubCell"/>
</dbReference>
<dbReference type="InterPro" id="IPR001828">
    <property type="entry name" value="ANF_lig-bd_rcpt"/>
</dbReference>
<dbReference type="Gene3D" id="3.40.50.2300">
    <property type="match status" value="2"/>
</dbReference>
<comment type="caution">
    <text evidence="7">The sequence shown here is derived from an EMBL/GenBank/DDBJ whole genome shotgun (WGS) entry which is preliminary data.</text>
</comment>
<evidence type="ECO:0000313" key="8">
    <source>
        <dbReference type="Proteomes" id="UP001163046"/>
    </source>
</evidence>
<dbReference type="InterPro" id="IPR028082">
    <property type="entry name" value="Peripla_BP_I"/>
</dbReference>
<evidence type="ECO:0000313" key="7">
    <source>
        <dbReference type="EMBL" id="KAJ7337783.1"/>
    </source>
</evidence>
<keyword evidence="8" id="KW-1185">Reference proteome</keyword>
<reference evidence="7" key="1">
    <citation type="submission" date="2023-01" db="EMBL/GenBank/DDBJ databases">
        <title>Genome assembly of the deep-sea coral Lophelia pertusa.</title>
        <authorList>
            <person name="Herrera S."/>
            <person name="Cordes E."/>
        </authorList>
    </citation>
    <scope>NUCLEOTIDE SEQUENCE</scope>
    <source>
        <strain evidence="7">USNM1676648</strain>
        <tissue evidence="7">Polyp</tissue>
    </source>
</reference>
<dbReference type="OrthoDB" id="5958147at2759"/>
<dbReference type="Proteomes" id="UP001163046">
    <property type="component" value="Unassembled WGS sequence"/>
</dbReference>
<evidence type="ECO:0000256" key="5">
    <source>
        <dbReference type="SAM" id="SignalP"/>
    </source>
</evidence>
<dbReference type="SUPFAM" id="SSF53822">
    <property type="entry name" value="Periplasmic binding protein-like I"/>
    <property type="match status" value="1"/>
</dbReference>
<gene>
    <name evidence="7" type="ORF">OS493_007940</name>
</gene>
<organism evidence="7 8">
    <name type="scientific">Desmophyllum pertusum</name>
    <dbReference type="NCBI Taxonomy" id="174260"/>
    <lineage>
        <taxon>Eukaryota</taxon>
        <taxon>Metazoa</taxon>
        <taxon>Cnidaria</taxon>
        <taxon>Anthozoa</taxon>
        <taxon>Hexacorallia</taxon>
        <taxon>Scleractinia</taxon>
        <taxon>Caryophylliina</taxon>
        <taxon>Caryophylliidae</taxon>
        <taxon>Desmophyllum</taxon>
    </lineage>
</organism>
<evidence type="ECO:0000256" key="4">
    <source>
        <dbReference type="ARBA" id="ARBA00023136"/>
    </source>
</evidence>
<feature type="signal peptide" evidence="5">
    <location>
        <begin position="1"/>
        <end position="19"/>
    </location>
</feature>
<dbReference type="Pfam" id="PF01094">
    <property type="entry name" value="ANF_receptor"/>
    <property type="match status" value="1"/>
</dbReference>